<keyword evidence="2" id="KW-1133">Transmembrane helix</keyword>
<evidence type="ECO:0000313" key="4">
    <source>
        <dbReference type="Proteomes" id="UP000186400"/>
    </source>
</evidence>
<keyword evidence="2" id="KW-0472">Membrane</keyword>
<feature type="region of interest" description="Disordered" evidence="1">
    <location>
        <begin position="105"/>
        <end position="126"/>
    </location>
</feature>
<organism evidence="3 4">
    <name type="scientific">Alkalispirochaeta americana</name>
    <dbReference type="NCBI Taxonomy" id="159291"/>
    <lineage>
        <taxon>Bacteria</taxon>
        <taxon>Pseudomonadati</taxon>
        <taxon>Spirochaetota</taxon>
        <taxon>Spirochaetia</taxon>
        <taxon>Spirochaetales</taxon>
        <taxon>Spirochaetaceae</taxon>
        <taxon>Alkalispirochaeta</taxon>
    </lineage>
</organism>
<accession>A0A1N6S229</accession>
<gene>
    <name evidence="3" type="ORF">SAMN05920897_107107</name>
</gene>
<feature type="transmembrane region" description="Helical" evidence="2">
    <location>
        <begin position="44"/>
        <end position="66"/>
    </location>
</feature>
<protein>
    <submittedName>
        <fullName evidence="3">Uncharacterized protein</fullName>
    </submittedName>
</protein>
<keyword evidence="2" id="KW-0812">Transmembrane</keyword>
<dbReference type="Proteomes" id="UP000186400">
    <property type="component" value="Unassembled WGS sequence"/>
</dbReference>
<keyword evidence="4" id="KW-1185">Reference proteome</keyword>
<feature type="transmembrane region" description="Helical" evidence="2">
    <location>
        <begin position="234"/>
        <end position="253"/>
    </location>
</feature>
<evidence type="ECO:0000256" key="2">
    <source>
        <dbReference type="SAM" id="Phobius"/>
    </source>
</evidence>
<feature type="transmembrane region" description="Helical" evidence="2">
    <location>
        <begin position="265"/>
        <end position="288"/>
    </location>
</feature>
<reference evidence="3 4" key="1">
    <citation type="submission" date="2017-01" db="EMBL/GenBank/DDBJ databases">
        <authorList>
            <person name="Mah S.A."/>
            <person name="Swanson W.J."/>
            <person name="Moy G.W."/>
            <person name="Vacquier V.D."/>
        </authorList>
    </citation>
    <scope>NUCLEOTIDE SEQUENCE [LARGE SCALE GENOMIC DNA]</scope>
    <source>
        <strain evidence="3 4">ASpG1</strain>
    </source>
</reference>
<feature type="transmembrane region" description="Helical" evidence="2">
    <location>
        <begin position="19"/>
        <end position="37"/>
    </location>
</feature>
<dbReference type="AlphaFoldDB" id="A0A1N6S229"/>
<dbReference type="EMBL" id="FTMS01000007">
    <property type="protein sequence ID" value="SIQ35154.1"/>
    <property type="molecule type" value="Genomic_DNA"/>
</dbReference>
<evidence type="ECO:0000313" key="3">
    <source>
        <dbReference type="EMBL" id="SIQ35154.1"/>
    </source>
</evidence>
<feature type="transmembrane region" description="Helical" evidence="2">
    <location>
        <begin position="209"/>
        <end position="227"/>
    </location>
</feature>
<dbReference type="STRING" id="159291.SAMN05920897_107107"/>
<sequence>MILGGGILFGESLFSPGELLLSAAAGGVLLALVYTYMRLLAVPVVPLVLVPLMALVLLLFSSLVFFRAELGLERLYTPGLSRGAVQRDQWSGVLLHGRGTSLYVSRDSGPGSAESGPLGNGHHPGREQKRIFSDVVLVRHREVPRLRVHREISWDTGGSRLILPGGDEIGTASIAGLGRRALPPVLRRLTNDLLRVFRGPGRGDSLPAFALRGGALTAALALVWVVVRLTRWPLLNGVAALGWIRLILAVPRGGSFAQELWQEQVPFFLFSEALLWGVLALVLVVIALRQPPFRRWQRDTLGIGEKP</sequence>
<name>A0A1N6S229_9SPIO</name>
<proteinExistence type="predicted"/>
<evidence type="ECO:0000256" key="1">
    <source>
        <dbReference type="SAM" id="MobiDB-lite"/>
    </source>
</evidence>